<dbReference type="Proteomes" id="UP001230426">
    <property type="component" value="Unassembled WGS sequence"/>
</dbReference>
<evidence type="ECO:0000259" key="1">
    <source>
        <dbReference type="Pfam" id="PF05223"/>
    </source>
</evidence>
<keyword evidence="3" id="KW-1185">Reference proteome</keyword>
<dbReference type="Pfam" id="PF05223">
    <property type="entry name" value="MecA_N"/>
    <property type="match status" value="1"/>
</dbReference>
<organism evidence="2 3">
    <name type="scientific">Streptosporangium brasiliense</name>
    <dbReference type="NCBI Taxonomy" id="47480"/>
    <lineage>
        <taxon>Bacteria</taxon>
        <taxon>Bacillati</taxon>
        <taxon>Actinomycetota</taxon>
        <taxon>Actinomycetes</taxon>
        <taxon>Streptosporangiales</taxon>
        <taxon>Streptosporangiaceae</taxon>
        <taxon>Streptosporangium</taxon>
    </lineage>
</organism>
<accession>A0ABT9RI92</accession>
<dbReference type="InterPro" id="IPR007887">
    <property type="entry name" value="MecA_N"/>
</dbReference>
<comment type="caution">
    <text evidence="2">The sequence shown here is derived from an EMBL/GenBank/DDBJ whole genome shotgun (WGS) entry which is preliminary data.</text>
</comment>
<evidence type="ECO:0000313" key="2">
    <source>
        <dbReference type="EMBL" id="MDP9869006.1"/>
    </source>
</evidence>
<dbReference type="EMBL" id="JAUSRB010000002">
    <property type="protein sequence ID" value="MDP9869006.1"/>
    <property type="molecule type" value="Genomic_DNA"/>
</dbReference>
<sequence>MPALPLRRRRTRITVAVALAAILGSGTAVYLTLRTEGSPQQTATAFLTAWQRGDLPAMKAQVLEPPRDFDGVYDAFTKGSQAKQTTIRRIRVRPKANLNFGEAATYHATFSVTLDGPVPYTYDGQLEIIDFDRAWKVAWSPSAIHPGLQEIGSSEVRQIRVVPQRDGSSRLVLLETRARGEQAGRLFADEGLKLAAILADSAQPGVTGY</sequence>
<name>A0ABT9RI92_9ACTN</name>
<proteinExistence type="predicted"/>
<dbReference type="RefSeq" id="WP_306872448.1">
    <property type="nucleotide sequence ID" value="NZ_JAUSRB010000002.1"/>
</dbReference>
<feature type="domain" description="NTF2-like N-terminal transpeptidase" evidence="1">
    <location>
        <begin position="38"/>
        <end position="150"/>
    </location>
</feature>
<gene>
    <name evidence="2" type="ORF">J2S55_008272</name>
</gene>
<reference evidence="2 3" key="1">
    <citation type="submission" date="2023-07" db="EMBL/GenBank/DDBJ databases">
        <title>Sequencing the genomes of 1000 actinobacteria strains.</title>
        <authorList>
            <person name="Klenk H.-P."/>
        </authorList>
    </citation>
    <scope>NUCLEOTIDE SEQUENCE [LARGE SCALE GENOMIC DNA]</scope>
    <source>
        <strain evidence="2 3">DSM 44109</strain>
    </source>
</reference>
<protein>
    <recommendedName>
        <fullName evidence="1">NTF2-like N-terminal transpeptidase domain-containing protein</fullName>
    </recommendedName>
</protein>
<evidence type="ECO:0000313" key="3">
    <source>
        <dbReference type="Proteomes" id="UP001230426"/>
    </source>
</evidence>